<dbReference type="AlphaFoldDB" id="A0A5J4WCN6"/>
<comment type="caution">
    <text evidence="1">The sequence shown here is derived from an EMBL/GenBank/DDBJ whole genome shotgun (WGS) entry which is preliminary data.</text>
</comment>
<accession>A0A5J4WCN6</accession>
<gene>
    <name evidence="1" type="ORF">EZS28_011883</name>
</gene>
<organism evidence="1 2">
    <name type="scientific">Streblomastix strix</name>
    <dbReference type="NCBI Taxonomy" id="222440"/>
    <lineage>
        <taxon>Eukaryota</taxon>
        <taxon>Metamonada</taxon>
        <taxon>Preaxostyla</taxon>
        <taxon>Oxymonadida</taxon>
        <taxon>Streblomastigidae</taxon>
        <taxon>Streblomastix</taxon>
    </lineage>
</organism>
<evidence type="ECO:0000313" key="2">
    <source>
        <dbReference type="Proteomes" id="UP000324800"/>
    </source>
</evidence>
<dbReference type="EMBL" id="SNRW01002491">
    <property type="protein sequence ID" value="KAA6392590.1"/>
    <property type="molecule type" value="Genomic_DNA"/>
</dbReference>
<name>A0A5J4WCN6_9EUKA</name>
<proteinExistence type="predicted"/>
<evidence type="ECO:0000313" key="1">
    <source>
        <dbReference type="EMBL" id="KAA6392590.1"/>
    </source>
</evidence>
<dbReference type="Proteomes" id="UP000324800">
    <property type="component" value="Unassembled WGS sequence"/>
</dbReference>
<reference evidence="1 2" key="1">
    <citation type="submission" date="2019-03" db="EMBL/GenBank/DDBJ databases">
        <title>Single cell metagenomics reveals metabolic interactions within the superorganism composed of flagellate Streblomastix strix and complex community of Bacteroidetes bacteria on its surface.</title>
        <authorList>
            <person name="Treitli S.C."/>
            <person name="Kolisko M."/>
            <person name="Husnik F."/>
            <person name="Keeling P."/>
            <person name="Hampl V."/>
        </authorList>
    </citation>
    <scope>NUCLEOTIDE SEQUENCE [LARGE SCALE GENOMIC DNA]</scope>
    <source>
        <strain evidence="1">ST1C</strain>
    </source>
</reference>
<protein>
    <submittedName>
        <fullName evidence="1">Uncharacterized protein</fullName>
    </submittedName>
</protein>
<sequence length="96" mass="10749">MGQIRIMIIRVAPLPTPPVENAIKQTIAYVINDAIKSKFTGTPRNIPLNAVMFAYEVIGYPICWNGAIPVDCYIEVNGHVRININPNGNHMTQYPR</sequence>